<proteinExistence type="predicted"/>
<protein>
    <submittedName>
        <fullName evidence="3">Uncharacterized protein</fullName>
    </submittedName>
</protein>
<keyword evidence="2" id="KW-0732">Signal</keyword>
<evidence type="ECO:0000256" key="2">
    <source>
        <dbReference type="SAM" id="SignalP"/>
    </source>
</evidence>
<feature type="chain" id="PRO_5040307834" evidence="2">
    <location>
        <begin position="20"/>
        <end position="431"/>
    </location>
</feature>
<feature type="signal peptide" evidence="2">
    <location>
        <begin position="1"/>
        <end position="19"/>
    </location>
</feature>
<feature type="compositionally biased region" description="Polar residues" evidence="1">
    <location>
        <begin position="64"/>
        <end position="74"/>
    </location>
</feature>
<reference evidence="3" key="1">
    <citation type="submission" date="2022-12" db="EMBL/GenBank/DDBJ databases">
        <title>Genome assemblies of Blomia tropicalis.</title>
        <authorList>
            <person name="Cui Y."/>
        </authorList>
    </citation>
    <scope>NUCLEOTIDE SEQUENCE</scope>
    <source>
        <tissue evidence="3">Adult mites</tissue>
    </source>
</reference>
<feature type="region of interest" description="Disordered" evidence="1">
    <location>
        <begin position="154"/>
        <end position="177"/>
    </location>
</feature>
<keyword evidence="4" id="KW-1185">Reference proteome</keyword>
<name>A0A9Q0MD07_BLOTA</name>
<feature type="compositionally biased region" description="Polar residues" evidence="1">
    <location>
        <begin position="154"/>
        <end position="172"/>
    </location>
</feature>
<dbReference type="Proteomes" id="UP001142055">
    <property type="component" value="Chromosome 1"/>
</dbReference>
<evidence type="ECO:0000256" key="1">
    <source>
        <dbReference type="SAM" id="MobiDB-lite"/>
    </source>
</evidence>
<feature type="region of interest" description="Disordered" evidence="1">
    <location>
        <begin position="27"/>
        <end position="74"/>
    </location>
</feature>
<dbReference type="AlphaFoldDB" id="A0A9Q0MD07"/>
<feature type="compositionally biased region" description="Acidic residues" evidence="1">
    <location>
        <begin position="38"/>
        <end position="54"/>
    </location>
</feature>
<gene>
    <name evidence="3" type="ORF">RDWZM_002573</name>
</gene>
<sequence>MKSILLIFILGYAIIYAECFNDTNLPTEESSTQIEQSNEPDSESNQMEYEDDQPGIELHDNDQSESSNIESLRNQTDLSSSFAHLIKNHRLYPQLEKFKNDPNLLNRLPQNMVGNLLRNSSNNEVKLNSKQDSPFNYNINDLKQYYDQIKTQESTEANQKESSVSNQNQFNGNYFAPGSDWRPISNLPEQRLIPLTESNHVPSWRLATYVPGDSGDTEMPTSLANFYVDAEHRLMHAYETQNKDQKEMVKEPNPNLTIKDLISTKDADKGEKSATVAHKQPSYVTVEDDKYPELLSCCEQLFKNYGNKDYINEDIYLVPRGELMHKYPMVHGPRSGPFKPVSYLRGYPIIEHDGKLIEPLPHGMLRGMPPPPPPPSIRHMSIPCTEEHHPPHFIAPYHMAGHHQRPIFHYPPHALLLKKKLALIGKKYLLG</sequence>
<accession>A0A9Q0MD07</accession>
<feature type="compositionally biased region" description="Polar residues" evidence="1">
    <location>
        <begin position="27"/>
        <end position="37"/>
    </location>
</feature>
<evidence type="ECO:0000313" key="4">
    <source>
        <dbReference type="Proteomes" id="UP001142055"/>
    </source>
</evidence>
<organism evidence="3 4">
    <name type="scientific">Blomia tropicalis</name>
    <name type="common">Mite</name>
    <dbReference type="NCBI Taxonomy" id="40697"/>
    <lineage>
        <taxon>Eukaryota</taxon>
        <taxon>Metazoa</taxon>
        <taxon>Ecdysozoa</taxon>
        <taxon>Arthropoda</taxon>
        <taxon>Chelicerata</taxon>
        <taxon>Arachnida</taxon>
        <taxon>Acari</taxon>
        <taxon>Acariformes</taxon>
        <taxon>Sarcoptiformes</taxon>
        <taxon>Astigmata</taxon>
        <taxon>Glycyphagoidea</taxon>
        <taxon>Echimyopodidae</taxon>
        <taxon>Blomia</taxon>
    </lineage>
</organism>
<dbReference type="EMBL" id="JAPWDV010000001">
    <property type="protein sequence ID" value="KAJ6224028.1"/>
    <property type="molecule type" value="Genomic_DNA"/>
</dbReference>
<comment type="caution">
    <text evidence="3">The sequence shown here is derived from an EMBL/GenBank/DDBJ whole genome shotgun (WGS) entry which is preliminary data.</text>
</comment>
<evidence type="ECO:0000313" key="3">
    <source>
        <dbReference type="EMBL" id="KAJ6224028.1"/>
    </source>
</evidence>